<sequence length="40" mass="4758">MNENKVTKKDFEEFLCSIRNVPEIPNRQVNDILESYKNSD</sequence>
<dbReference type="AlphaFoldDB" id="W1WJY8"/>
<evidence type="ECO:0000313" key="1">
    <source>
        <dbReference type="EMBL" id="ETJ17425.1"/>
    </source>
</evidence>
<accession>W1WJY8</accession>
<name>W1WJY8_9ZZZZ</name>
<protein>
    <submittedName>
        <fullName evidence="1">Uncharacterized protein</fullName>
    </submittedName>
</protein>
<gene>
    <name evidence="1" type="ORF">Q604_UNBC18778G0001</name>
</gene>
<reference evidence="1" key="1">
    <citation type="submission" date="2013-12" db="EMBL/GenBank/DDBJ databases">
        <title>A Varibaculum cambriense genome reconstructed from a premature infant gut community with otherwise low bacterial novelty that shifts toward anaerobic metabolism during the third week of life.</title>
        <authorList>
            <person name="Brown C.T."/>
            <person name="Sharon I."/>
            <person name="Thomas B.C."/>
            <person name="Castelle C.J."/>
            <person name="Morowitz M.J."/>
            <person name="Banfield J.F."/>
        </authorList>
    </citation>
    <scope>NUCLEOTIDE SEQUENCE</scope>
</reference>
<organism evidence="1">
    <name type="scientific">human gut metagenome</name>
    <dbReference type="NCBI Taxonomy" id="408170"/>
    <lineage>
        <taxon>unclassified sequences</taxon>
        <taxon>metagenomes</taxon>
        <taxon>organismal metagenomes</taxon>
    </lineage>
</organism>
<comment type="caution">
    <text evidence="1">The sequence shown here is derived from an EMBL/GenBank/DDBJ whole genome shotgun (WGS) entry which is preliminary data.</text>
</comment>
<proteinExistence type="predicted"/>
<dbReference type="EMBL" id="AZMM01018778">
    <property type="protein sequence ID" value="ETJ17425.1"/>
    <property type="molecule type" value="Genomic_DNA"/>
</dbReference>